<reference evidence="5" key="1">
    <citation type="journal article" date="2019" name="Int. J. Syst. Evol. Microbiol.">
        <title>The Global Catalogue of Microorganisms (GCM) 10K type strain sequencing project: providing services to taxonomists for standard genome sequencing and annotation.</title>
        <authorList>
            <consortium name="The Broad Institute Genomics Platform"/>
            <consortium name="The Broad Institute Genome Sequencing Center for Infectious Disease"/>
            <person name="Wu L."/>
            <person name="Ma J."/>
        </authorList>
    </citation>
    <scope>NUCLEOTIDE SEQUENCE [LARGE SCALE GENOMIC DNA]</scope>
    <source>
        <strain evidence="5">R28</strain>
    </source>
</reference>
<feature type="coiled-coil region" evidence="1">
    <location>
        <begin position="288"/>
        <end position="325"/>
    </location>
</feature>
<feature type="transmembrane region" description="Helical" evidence="3">
    <location>
        <begin position="20"/>
        <end position="39"/>
    </location>
</feature>
<proteinExistence type="predicted"/>
<keyword evidence="3" id="KW-1133">Transmembrane helix</keyword>
<keyword evidence="3" id="KW-0472">Membrane</keyword>
<gene>
    <name evidence="4" type="ORF">ACFSJF_17940</name>
</gene>
<accession>A0ABW4W377</accession>
<dbReference type="Proteomes" id="UP001597383">
    <property type="component" value="Unassembled WGS sequence"/>
</dbReference>
<evidence type="ECO:0000256" key="3">
    <source>
        <dbReference type="SAM" id="Phobius"/>
    </source>
</evidence>
<dbReference type="Pfam" id="PF18960">
    <property type="entry name" value="DUF5702"/>
    <property type="match status" value="1"/>
</dbReference>
<comment type="caution">
    <text evidence="4">The sequence shown here is derived from an EMBL/GenBank/DDBJ whole genome shotgun (WGS) entry which is preliminary data.</text>
</comment>
<dbReference type="InterPro" id="IPR043756">
    <property type="entry name" value="DUF5702"/>
</dbReference>
<keyword evidence="1" id="KW-0175">Coiled coil</keyword>
<evidence type="ECO:0000313" key="4">
    <source>
        <dbReference type="EMBL" id="MFD2046159.1"/>
    </source>
</evidence>
<sequence>MKSIIKKFWHKFFINEHGAVSIYLIIIALMLLLFNAVLIDYARILVAERQTEEAAKTALRSTMSSYNTSLQNKGLFAFDGDQGGAESIFADVFQKNLSTGEGEQFNFLGLSPVEVEISLDIHLERSLANKDILRYQILEEMKYKAPVEVGEALIKNFLSVSEQVEQASDYAKISKELNDDAKEREETLDEAEELIKEAKNLLDSIHGEIHNSTTSTYPNVQVIEDILEHHVKYTDDLEDIENAEEDSGSDDGDGESGGDEAEEIDVEELKERTQTFKNQSLSLLDDLIATSRDAVEKLEEALELIEEAEETNSDMQDKLDDHINNGSSGDYDNAKDISEDLNESTVGENTEGSLDDYVYDEELFTNVKDAVESAIRSLKVESGPRTDALIPKLENDFRPAIADNFDRNKGRIIRDVGFSREYHSTTTTKVEEALELLENGRSEYKENEEEIAEKEDEADEGMDESKSQLDEIEDAINNAAGAAGDNQKLAELGQKANEYGEAIEANNSEFSMEDRDDTADEAMSFIDTLFNNLGDLLLTARDEVYINEYILMRFNSHDFDKSGFEANAFENNQVEYIIYGKELHGMNYFAALSEIFAVRFAINLAAGFMQPEARGFGPFIWAYALSYAFGATANDMRILTNGDPIEVFPIRGRGSEILTMDYKDHLRLFLFAHPEGGKFQRLMAVLDSETGENLIENPTYISAQATSSMKLWFLPQIIDLIESANAISGRIEGNTFFIEKEVNFSY</sequence>
<feature type="coiled-coil region" evidence="1">
    <location>
        <begin position="174"/>
        <end position="208"/>
    </location>
</feature>
<protein>
    <submittedName>
        <fullName evidence="4">DUF5702 domain-containing protein</fullName>
    </submittedName>
</protein>
<organism evidence="4 5">
    <name type="scientific">Ornithinibacillus salinisoli</name>
    <dbReference type="NCBI Taxonomy" id="1848459"/>
    <lineage>
        <taxon>Bacteria</taxon>
        <taxon>Bacillati</taxon>
        <taxon>Bacillota</taxon>
        <taxon>Bacilli</taxon>
        <taxon>Bacillales</taxon>
        <taxon>Bacillaceae</taxon>
        <taxon>Ornithinibacillus</taxon>
    </lineage>
</organism>
<evidence type="ECO:0000313" key="5">
    <source>
        <dbReference type="Proteomes" id="UP001597383"/>
    </source>
</evidence>
<keyword evidence="5" id="KW-1185">Reference proteome</keyword>
<name>A0ABW4W377_9BACI</name>
<evidence type="ECO:0000256" key="2">
    <source>
        <dbReference type="SAM" id="MobiDB-lite"/>
    </source>
</evidence>
<evidence type="ECO:0000256" key="1">
    <source>
        <dbReference type="SAM" id="Coils"/>
    </source>
</evidence>
<dbReference type="RefSeq" id="WP_377556893.1">
    <property type="nucleotide sequence ID" value="NZ_JBHUHQ010000021.1"/>
</dbReference>
<feature type="region of interest" description="Disordered" evidence="2">
    <location>
        <begin position="443"/>
        <end position="467"/>
    </location>
</feature>
<keyword evidence="3" id="KW-0812">Transmembrane</keyword>
<feature type="compositionally biased region" description="Acidic residues" evidence="2">
    <location>
        <begin position="446"/>
        <end position="462"/>
    </location>
</feature>
<dbReference type="EMBL" id="JBHUHQ010000021">
    <property type="protein sequence ID" value="MFD2046159.1"/>
    <property type="molecule type" value="Genomic_DNA"/>
</dbReference>